<evidence type="ECO:0000313" key="2">
    <source>
        <dbReference type="Proteomes" id="UP000476511"/>
    </source>
</evidence>
<dbReference type="RefSeq" id="WP_154347450.1">
    <property type="nucleotide sequence ID" value="NZ_WKJD01000019.1"/>
</dbReference>
<sequence length="280" mass="28930">MIAPRPAPDGAIAPESAPAARLERVEDLQARIRGMQATRLDTRAVPTHPALASVLPGGALREGAVVQVEGSITLLMAALAGPSRSGRWVAVSGIPEFGVEAAARFGIDLERLVLVPDPGRQWLTVAAALADVIPVVAVRPAGRLAPAEASRFAARLRQRGALLLVDGGWPGSDARLELERSDWTGLGHGHGHLAEREVVVRVTGRGEVGRGARRRLRLPGGDLGFAAIEEAGAPSAIRAVDAGSGDDEPEVAPEGVGADAADAASAHGIVHRPEFTARAS</sequence>
<evidence type="ECO:0000313" key="1">
    <source>
        <dbReference type="EMBL" id="MRX44851.1"/>
    </source>
</evidence>
<keyword evidence="2" id="KW-1185">Reference proteome</keyword>
<gene>
    <name evidence="1" type="ORF">GJR97_14085</name>
</gene>
<protein>
    <recommendedName>
        <fullName evidence="3">Recombinase A</fullName>
    </recommendedName>
</protein>
<proteinExistence type="predicted"/>
<evidence type="ECO:0008006" key="3">
    <source>
        <dbReference type="Google" id="ProtNLM"/>
    </source>
</evidence>
<comment type="caution">
    <text evidence="1">The sequence shown here is derived from an EMBL/GenBank/DDBJ whole genome shotgun (WGS) entry which is preliminary data.</text>
</comment>
<organism evidence="1 2">
    <name type="scientific">Agromyces kandeliae</name>
    <dbReference type="NCBI Taxonomy" id="2666141"/>
    <lineage>
        <taxon>Bacteria</taxon>
        <taxon>Bacillati</taxon>
        <taxon>Actinomycetota</taxon>
        <taxon>Actinomycetes</taxon>
        <taxon>Micrococcales</taxon>
        <taxon>Microbacteriaceae</taxon>
        <taxon>Agromyces</taxon>
    </lineage>
</organism>
<reference evidence="1 2" key="1">
    <citation type="submission" date="2019-11" db="EMBL/GenBank/DDBJ databases">
        <title>Agromyces kandeliae sp. nov., isolated from mangrove soil.</title>
        <authorList>
            <person name="Wang R."/>
        </authorList>
    </citation>
    <scope>NUCLEOTIDE SEQUENCE [LARGE SCALE GENOMIC DNA]</scope>
    <source>
        <strain evidence="1 2">Q22</strain>
    </source>
</reference>
<dbReference type="AlphaFoldDB" id="A0A6L5R450"/>
<dbReference type="EMBL" id="WKJD01000019">
    <property type="protein sequence ID" value="MRX44851.1"/>
    <property type="molecule type" value="Genomic_DNA"/>
</dbReference>
<name>A0A6L5R450_9MICO</name>
<dbReference type="Proteomes" id="UP000476511">
    <property type="component" value="Unassembled WGS sequence"/>
</dbReference>
<accession>A0A6L5R450</accession>